<reference evidence="1 2" key="2">
    <citation type="submission" date="2019-11" db="EMBL/GenBank/DDBJ databases">
        <authorList>
            <person name="Lu H."/>
        </authorList>
    </citation>
    <scope>NUCLEOTIDE SEQUENCE [LARGE SCALE GENOMIC DNA]</scope>
    <source>
        <strain evidence="1 2">FIM1</strain>
    </source>
</reference>
<dbReference type="InterPro" id="IPR029033">
    <property type="entry name" value="His_PPase_superfam"/>
</dbReference>
<dbReference type="InterPro" id="IPR050275">
    <property type="entry name" value="PGM_Phosphatase"/>
</dbReference>
<evidence type="ECO:0000313" key="1">
    <source>
        <dbReference type="EMBL" id="QGN15119.1"/>
    </source>
</evidence>
<evidence type="ECO:0000313" key="2">
    <source>
        <dbReference type="Proteomes" id="UP000422736"/>
    </source>
</evidence>
<organism evidence="1 2">
    <name type="scientific">Kluyveromyces marxianus</name>
    <name type="common">Yeast</name>
    <name type="synonym">Candida kefyr</name>
    <dbReference type="NCBI Taxonomy" id="4911"/>
    <lineage>
        <taxon>Eukaryota</taxon>
        <taxon>Fungi</taxon>
        <taxon>Dikarya</taxon>
        <taxon>Ascomycota</taxon>
        <taxon>Saccharomycotina</taxon>
        <taxon>Saccharomycetes</taxon>
        <taxon>Saccharomycetales</taxon>
        <taxon>Saccharomycetaceae</taxon>
        <taxon>Kluyveromyces</taxon>
    </lineage>
</organism>
<dbReference type="Proteomes" id="UP000422736">
    <property type="component" value="Chromosome 3"/>
</dbReference>
<dbReference type="Gene3D" id="3.40.50.1240">
    <property type="entry name" value="Phosphoglycerate mutase-like"/>
    <property type="match status" value="1"/>
</dbReference>
<dbReference type="PANTHER" id="PTHR48100:SF1">
    <property type="entry name" value="HISTIDINE PHOSPHATASE FAMILY PROTEIN-RELATED"/>
    <property type="match status" value="1"/>
</dbReference>
<dbReference type="InterPro" id="IPR013078">
    <property type="entry name" value="His_Pase_superF_clade-1"/>
</dbReference>
<name>A0ABX6EW52_KLUMA</name>
<keyword evidence="2" id="KW-1185">Reference proteome</keyword>
<accession>A0ABX6EW52</accession>
<dbReference type="SUPFAM" id="SSF53254">
    <property type="entry name" value="Phosphoglycerate mutase-like"/>
    <property type="match status" value="1"/>
</dbReference>
<sequence length="342" mass="37235">MPTFKAVPEYFDIPGQGLGVSQGESMSKGPAPGQGLVHVLEQALANPSHKLLVLCRHGQGHHNVCESTFGTEKWESQVALQPTFGEIVLEDAHLTDLGMQQVRDAGTNLLAPLVQTLGWPERMYCSPMRRCIETFMESWGAVAECSSSASSYASPEAEDEQSPGELPQELPHDIVKTWIMGQGSGPSPDPDQLASQYPGQGYSIVAHVSETFRETLGRHYCDKRVSHSETIGQYGTRTLVLPAPKSAPTLHVSWQYPNNPPMDEEDTMWSPTHRETDDEIDARIGPGLNQILSGPERYISLTCHSGVIHSALRVLGHPPLRQLLTGGVVFVVVTPEPCAGVT</sequence>
<protein>
    <submittedName>
        <fullName evidence="1">YKL128C</fullName>
    </submittedName>
</protein>
<gene>
    <name evidence="1" type="primary">PMU1</name>
    <name evidence="1" type="ORF">FIM1_1806</name>
</gene>
<proteinExistence type="predicted"/>
<dbReference type="SMART" id="SM00855">
    <property type="entry name" value="PGAM"/>
    <property type="match status" value="1"/>
</dbReference>
<reference evidence="1 2" key="1">
    <citation type="submission" date="2016-03" db="EMBL/GenBank/DDBJ databases">
        <title>How can Kluyveromyces marxianus grow so fast - potential evolutionary course in Saccharomyces Complex revealed by comparative genomics.</title>
        <authorList>
            <person name="Mo W."/>
            <person name="Lu W."/>
            <person name="Yang X."/>
            <person name="Qi J."/>
            <person name="Lv H."/>
        </authorList>
    </citation>
    <scope>NUCLEOTIDE SEQUENCE [LARGE SCALE GENOMIC DNA]</scope>
    <source>
        <strain evidence="1 2">FIM1</strain>
    </source>
</reference>
<dbReference type="PANTHER" id="PTHR48100">
    <property type="entry name" value="BROAD-SPECIFICITY PHOSPHATASE YOR283W-RELATED"/>
    <property type="match status" value="1"/>
</dbReference>
<dbReference type="CDD" id="cd07067">
    <property type="entry name" value="HP_PGM_like"/>
    <property type="match status" value="1"/>
</dbReference>
<dbReference type="EMBL" id="CP015056">
    <property type="protein sequence ID" value="QGN15119.1"/>
    <property type="molecule type" value="Genomic_DNA"/>
</dbReference>